<sequence>MRPSLFSLCAPSGRRVGTSFLQPHHTQICRFQTIRGARYIPQYTVSVPAPSKQAALLEETMWAAKPGVRIYTDGSSMAGGVGAAAAMYVPGKAEADILHYHLGPSDQYDMYDADLVGLLLAIELLKRQNASMFVVSKPARTKEAGVEEEKVWVEKPGVRVYVDGSGQGGGIGAAAALYVPGILENSPRMLHYHMGRASQYTPYEADLVSIILGIELLWRQQADETCMEHGASIAADNLCAIFNPQRQTSQPGHYLFDELHRAVSRLQAKHPHTNLTFRERHELTGGWTVNRGGTTTSFTLKYFRCAAFTSFSSAMSDTNGGAETTGDSGQHVALAEQATYLLP</sequence>
<keyword evidence="2" id="KW-1185">Reference proteome</keyword>
<accession>A0A4S4MSZ0</accession>
<organism evidence="1 2">
    <name type="scientific">Antrodiella citrinella</name>
    <dbReference type="NCBI Taxonomy" id="2447956"/>
    <lineage>
        <taxon>Eukaryota</taxon>
        <taxon>Fungi</taxon>
        <taxon>Dikarya</taxon>
        <taxon>Basidiomycota</taxon>
        <taxon>Agaricomycotina</taxon>
        <taxon>Agaricomycetes</taxon>
        <taxon>Polyporales</taxon>
        <taxon>Steccherinaceae</taxon>
        <taxon>Antrodiella</taxon>
    </lineage>
</organism>
<proteinExistence type="predicted"/>
<protein>
    <recommendedName>
        <fullName evidence="3">RNase H type-1 domain-containing protein</fullName>
    </recommendedName>
</protein>
<name>A0A4S4MSZ0_9APHY</name>
<reference evidence="1 2" key="1">
    <citation type="submission" date="2019-02" db="EMBL/GenBank/DDBJ databases">
        <title>Genome sequencing of the rare red list fungi Antrodiella citrinella (Flaviporus citrinellus).</title>
        <authorList>
            <person name="Buettner E."/>
            <person name="Kellner H."/>
        </authorList>
    </citation>
    <scope>NUCLEOTIDE SEQUENCE [LARGE SCALE GENOMIC DNA]</scope>
    <source>
        <strain evidence="1 2">DSM 108506</strain>
    </source>
</reference>
<dbReference type="OrthoDB" id="2745559at2759"/>
<dbReference type="EMBL" id="SGPM01000187">
    <property type="protein sequence ID" value="THH28311.1"/>
    <property type="molecule type" value="Genomic_DNA"/>
</dbReference>
<evidence type="ECO:0000313" key="1">
    <source>
        <dbReference type="EMBL" id="THH28311.1"/>
    </source>
</evidence>
<dbReference type="AlphaFoldDB" id="A0A4S4MSZ0"/>
<evidence type="ECO:0000313" key="2">
    <source>
        <dbReference type="Proteomes" id="UP000308730"/>
    </source>
</evidence>
<evidence type="ECO:0008006" key="3">
    <source>
        <dbReference type="Google" id="ProtNLM"/>
    </source>
</evidence>
<gene>
    <name evidence="1" type="ORF">EUX98_g5875</name>
</gene>
<dbReference type="Proteomes" id="UP000308730">
    <property type="component" value="Unassembled WGS sequence"/>
</dbReference>
<comment type="caution">
    <text evidence="1">The sequence shown here is derived from an EMBL/GenBank/DDBJ whole genome shotgun (WGS) entry which is preliminary data.</text>
</comment>